<dbReference type="AlphaFoldDB" id="A0A1I0F118"/>
<gene>
    <name evidence="1" type="ORF">SAMN05421811_103257</name>
</gene>
<evidence type="ECO:0000313" key="2">
    <source>
        <dbReference type="Proteomes" id="UP000199361"/>
    </source>
</evidence>
<accession>A0A1I0F118</accession>
<dbReference type="EMBL" id="FOHX01000003">
    <property type="protein sequence ID" value="SET50694.1"/>
    <property type="molecule type" value="Genomic_DNA"/>
</dbReference>
<sequence>MSHNHDVVGYAEIIDRARDEFEAEFPMSTVRNWEKYRRAWVAKGSPARSGLRPRETPMPEPVATVNGTPAWCWQKVREWLLHSQRVEQPSTDGSPE</sequence>
<proteinExistence type="predicted"/>
<keyword evidence="2" id="KW-1185">Reference proteome</keyword>
<reference evidence="1 2" key="1">
    <citation type="submission" date="2016-10" db="EMBL/GenBank/DDBJ databases">
        <authorList>
            <person name="de Groot N.N."/>
        </authorList>
    </citation>
    <scope>NUCLEOTIDE SEQUENCE [LARGE SCALE GENOMIC DNA]</scope>
    <source>
        <strain evidence="1 2">CGMCC 4.5598</strain>
    </source>
</reference>
<dbReference type="OrthoDB" id="3537657at2"/>
<dbReference type="Proteomes" id="UP000199361">
    <property type="component" value="Unassembled WGS sequence"/>
</dbReference>
<evidence type="ECO:0000313" key="1">
    <source>
        <dbReference type="EMBL" id="SET50694.1"/>
    </source>
</evidence>
<protein>
    <submittedName>
        <fullName evidence="1">Uncharacterized protein</fullName>
    </submittedName>
</protein>
<organism evidence="1 2">
    <name type="scientific">Nonomuraea wenchangensis</name>
    <dbReference type="NCBI Taxonomy" id="568860"/>
    <lineage>
        <taxon>Bacteria</taxon>
        <taxon>Bacillati</taxon>
        <taxon>Actinomycetota</taxon>
        <taxon>Actinomycetes</taxon>
        <taxon>Streptosporangiales</taxon>
        <taxon>Streptosporangiaceae</taxon>
        <taxon>Nonomuraea</taxon>
    </lineage>
</organism>
<name>A0A1I0F118_9ACTN</name>
<dbReference type="RefSeq" id="WP_091079509.1">
    <property type="nucleotide sequence ID" value="NZ_FOHX01000003.1"/>
</dbReference>